<dbReference type="AlphaFoldDB" id="A0A8D8UUT2"/>
<organism evidence="2">
    <name type="scientific">Cacopsylla melanoneura</name>
    <dbReference type="NCBI Taxonomy" id="428564"/>
    <lineage>
        <taxon>Eukaryota</taxon>
        <taxon>Metazoa</taxon>
        <taxon>Ecdysozoa</taxon>
        <taxon>Arthropoda</taxon>
        <taxon>Hexapoda</taxon>
        <taxon>Insecta</taxon>
        <taxon>Pterygota</taxon>
        <taxon>Neoptera</taxon>
        <taxon>Paraneoptera</taxon>
        <taxon>Hemiptera</taxon>
        <taxon>Sternorrhyncha</taxon>
        <taxon>Psylloidea</taxon>
        <taxon>Psyllidae</taxon>
        <taxon>Psyllinae</taxon>
        <taxon>Cacopsylla</taxon>
    </lineage>
</organism>
<keyword evidence="1" id="KW-0472">Membrane</keyword>
<evidence type="ECO:0000256" key="1">
    <source>
        <dbReference type="SAM" id="Phobius"/>
    </source>
</evidence>
<protein>
    <submittedName>
        <fullName evidence="2">Uncharacterized protein</fullName>
    </submittedName>
</protein>
<feature type="transmembrane region" description="Helical" evidence="1">
    <location>
        <begin position="12"/>
        <end position="31"/>
    </location>
</feature>
<name>A0A8D8UUT2_9HEMI</name>
<sequence length="103" mass="12175">METFPVSRYNAQTVIIETFYCLFLIILFSILRTYNCSNRFIFNSSLFRYDSKNRVIFNSLPFSILPQTNYLLFTFFFNECLCLGIVLSTFNLMNGIFHELVGF</sequence>
<keyword evidence="1" id="KW-0812">Transmembrane</keyword>
<dbReference type="EMBL" id="HBUF01348212">
    <property type="protein sequence ID" value="CAG6711435.1"/>
    <property type="molecule type" value="Transcribed_RNA"/>
</dbReference>
<evidence type="ECO:0000313" key="2">
    <source>
        <dbReference type="EMBL" id="CAG6711435.1"/>
    </source>
</evidence>
<accession>A0A8D8UUT2</accession>
<keyword evidence="1" id="KW-1133">Transmembrane helix</keyword>
<reference evidence="2" key="1">
    <citation type="submission" date="2021-05" db="EMBL/GenBank/DDBJ databases">
        <authorList>
            <person name="Alioto T."/>
            <person name="Alioto T."/>
            <person name="Gomez Garrido J."/>
        </authorList>
    </citation>
    <scope>NUCLEOTIDE SEQUENCE</scope>
</reference>
<proteinExistence type="predicted"/>